<organism evidence="8 9">
    <name type="scientific">Lojkania enalia</name>
    <dbReference type="NCBI Taxonomy" id="147567"/>
    <lineage>
        <taxon>Eukaryota</taxon>
        <taxon>Fungi</taxon>
        <taxon>Dikarya</taxon>
        <taxon>Ascomycota</taxon>
        <taxon>Pezizomycotina</taxon>
        <taxon>Dothideomycetes</taxon>
        <taxon>Pleosporomycetidae</taxon>
        <taxon>Pleosporales</taxon>
        <taxon>Pleosporales incertae sedis</taxon>
        <taxon>Lojkania</taxon>
    </lineage>
</organism>
<dbReference type="CDD" id="cd06179">
    <property type="entry name" value="MFS_TRI12_like"/>
    <property type="match status" value="1"/>
</dbReference>
<keyword evidence="9" id="KW-1185">Reference proteome</keyword>
<dbReference type="Gene3D" id="1.20.1250.20">
    <property type="entry name" value="MFS general substrate transporter like domains"/>
    <property type="match status" value="1"/>
</dbReference>
<comment type="subcellular location">
    <subcellularLocation>
        <location evidence="1">Membrane</location>
        <topology evidence="1">Multi-pass membrane protein</topology>
    </subcellularLocation>
</comment>
<dbReference type="InterPro" id="IPR005829">
    <property type="entry name" value="Sugar_transporter_CS"/>
</dbReference>
<feature type="transmembrane region" description="Helical" evidence="6">
    <location>
        <begin position="396"/>
        <end position="417"/>
    </location>
</feature>
<feature type="transmembrane region" description="Helical" evidence="6">
    <location>
        <begin position="460"/>
        <end position="479"/>
    </location>
</feature>
<keyword evidence="2" id="KW-0813">Transport</keyword>
<dbReference type="PANTHER" id="PTHR23501">
    <property type="entry name" value="MAJOR FACILITATOR SUPERFAMILY"/>
    <property type="match status" value="1"/>
</dbReference>
<evidence type="ECO:0000256" key="1">
    <source>
        <dbReference type="ARBA" id="ARBA00004141"/>
    </source>
</evidence>
<gene>
    <name evidence="8" type="ORF">CC78DRAFT_568363</name>
</gene>
<feature type="domain" description="Major facilitator superfamily (MFS) profile" evidence="7">
    <location>
        <begin position="37"/>
        <end position="570"/>
    </location>
</feature>
<evidence type="ECO:0000313" key="9">
    <source>
        <dbReference type="Proteomes" id="UP000800093"/>
    </source>
</evidence>
<feature type="transmembrane region" description="Helical" evidence="6">
    <location>
        <begin position="547"/>
        <end position="565"/>
    </location>
</feature>
<dbReference type="Proteomes" id="UP000800093">
    <property type="component" value="Unassembled WGS sequence"/>
</dbReference>
<dbReference type="Pfam" id="PF06609">
    <property type="entry name" value="TRI12"/>
    <property type="match status" value="1"/>
</dbReference>
<feature type="transmembrane region" description="Helical" evidence="6">
    <location>
        <begin position="37"/>
        <end position="63"/>
    </location>
</feature>
<evidence type="ECO:0000256" key="3">
    <source>
        <dbReference type="ARBA" id="ARBA00022692"/>
    </source>
</evidence>
<dbReference type="SUPFAM" id="SSF103473">
    <property type="entry name" value="MFS general substrate transporter"/>
    <property type="match status" value="1"/>
</dbReference>
<dbReference type="InterPro" id="IPR010573">
    <property type="entry name" value="MFS_Str1/Tri12-like"/>
</dbReference>
<feature type="transmembrane region" description="Helical" evidence="6">
    <location>
        <begin position="220"/>
        <end position="238"/>
    </location>
</feature>
<feature type="transmembrane region" description="Helical" evidence="6">
    <location>
        <begin position="128"/>
        <end position="147"/>
    </location>
</feature>
<evidence type="ECO:0000256" key="4">
    <source>
        <dbReference type="ARBA" id="ARBA00022989"/>
    </source>
</evidence>
<dbReference type="PROSITE" id="PS00216">
    <property type="entry name" value="SUGAR_TRANSPORT_1"/>
    <property type="match status" value="1"/>
</dbReference>
<feature type="transmembrane region" description="Helical" evidence="6">
    <location>
        <begin position="365"/>
        <end position="384"/>
    </location>
</feature>
<dbReference type="GO" id="GO:0005886">
    <property type="term" value="C:plasma membrane"/>
    <property type="evidence" value="ECO:0007669"/>
    <property type="project" value="TreeGrafter"/>
</dbReference>
<dbReference type="InterPro" id="IPR053791">
    <property type="entry name" value="MFS_Tri12-like"/>
</dbReference>
<evidence type="ECO:0000313" key="8">
    <source>
        <dbReference type="EMBL" id="KAF2264443.1"/>
    </source>
</evidence>
<comment type="caution">
    <text evidence="8">The sequence shown here is derived from an EMBL/GenBank/DDBJ whole genome shotgun (WGS) entry which is preliminary data.</text>
</comment>
<protein>
    <submittedName>
        <fullName evidence="8">Fungal trichothecene efflux pump</fullName>
    </submittedName>
</protein>
<reference evidence="9" key="1">
    <citation type="journal article" date="2020" name="Stud. Mycol.">
        <title>101 Dothideomycetes genomes: A test case for predicting lifestyles and emergence of pathogens.</title>
        <authorList>
            <person name="Haridas S."/>
            <person name="Albert R."/>
            <person name="Binder M."/>
            <person name="Bloem J."/>
            <person name="LaButti K."/>
            <person name="Salamov A."/>
            <person name="Andreopoulos B."/>
            <person name="Baker S."/>
            <person name="Barry K."/>
            <person name="Bills G."/>
            <person name="Bluhm B."/>
            <person name="Cannon C."/>
            <person name="Castanera R."/>
            <person name="Culley D."/>
            <person name="Daum C."/>
            <person name="Ezra D."/>
            <person name="Gonzalez J."/>
            <person name="Henrissat B."/>
            <person name="Kuo A."/>
            <person name="Liang C."/>
            <person name="Lipzen A."/>
            <person name="Lutzoni F."/>
            <person name="Magnuson J."/>
            <person name="Mondo S."/>
            <person name="Nolan M."/>
            <person name="Ohm R."/>
            <person name="Pangilinan J."/>
            <person name="Park H.-J."/>
            <person name="Ramirez L."/>
            <person name="Alfaro M."/>
            <person name="Sun H."/>
            <person name="Tritt A."/>
            <person name="Yoshinaga Y."/>
            <person name="Zwiers L.-H."/>
            <person name="Turgeon B."/>
            <person name="Goodwin S."/>
            <person name="Spatafora J."/>
            <person name="Crous P."/>
            <person name="Grigoriev I."/>
        </authorList>
    </citation>
    <scope>NUCLEOTIDE SEQUENCE [LARGE SCALE GENOMIC DNA]</scope>
    <source>
        <strain evidence="9">CBS 304.66</strain>
    </source>
</reference>
<keyword evidence="4 6" id="KW-1133">Transmembrane helix</keyword>
<feature type="transmembrane region" description="Helical" evidence="6">
    <location>
        <begin position="330"/>
        <end position="353"/>
    </location>
</feature>
<feature type="transmembrane region" description="Helical" evidence="6">
    <location>
        <begin position="153"/>
        <end position="174"/>
    </location>
</feature>
<dbReference type="InterPro" id="IPR020846">
    <property type="entry name" value="MFS_dom"/>
</dbReference>
<dbReference type="PANTHER" id="PTHR23501:SF109">
    <property type="entry name" value="MAJOR FACILITATOR SUPERFAMILY (MFS) PROFILE DOMAIN-CONTAINING PROTEIN-RELATED"/>
    <property type="match status" value="1"/>
</dbReference>
<evidence type="ECO:0000259" key="7">
    <source>
        <dbReference type="PROSITE" id="PS50850"/>
    </source>
</evidence>
<feature type="transmembrane region" description="Helical" evidence="6">
    <location>
        <begin position="186"/>
        <end position="208"/>
    </location>
</feature>
<keyword evidence="5 6" id="KW-0472">Membrane</keyword>
<dbReference type="PROSITE" id="PS50850">
    <property type="entry name" value="MFS"/>
    <property type="match status" value="1"/>
</dbReference>
<feature type="transmembrane region" description="Helical" evidence="6">
    <location>
        <begin position="292"/>
        <end position="309"/>
    </location>
</feature>
<accession>A0A9P4K9A5</accession>
<dbReference type="EMBL" id="ML986616">
    <property type="protein sequence ID" value="KAF2264443.1"/>
    <property type="molecule type" value="Genomic_DNA"/>
</dbReference>
<name>A0A9P4K9A5_9PLEO</name>
<dbReference type="InterPro" id="IPR036259">
    <property type="entry name" value="MFS_trans_sf"/>
</dbReference>
<feature type="transmembrane region" description="Helical" evidence="6">
    <location>
        <begin position="423"/>
        <end position="448"/>
    </location>
</feature>
<dbReference type="AlphaFoldDB" id="A0A9P4K9A5"/>
<dbReference type="OrthoDB" id="4161376at2759"/>
<keyword evidence="3 6" id="KW-0812">Transmembrane</keyword>
<sequence>MPHDKDEVVQTEYAPSKDSDALSINDAARGDNLPDNYFLSLSFIGTLVGLCLAQIGAYIFLILPTNVLVFINEDIGPSENLAWVNIARTIGEQKKPTSRKSLGLTLWEAESTMFLVSGRLSDLFGRRWFFIGGNIICIIGLIVGACAQNVDTLIVASAVYGLGECIQLSFGVAIGELVKNKHRPMVMSFIFATSAPIATFGPKIARAFVQNPSLGWRWTYYLNIIVVGVAIVLLFFCYHPPNFRMLHEHKSRKQQVKELDYLGMFLWSAGLVLFLLGISWGGGLYPWNSAEVISTIVIGAACLIVFGVWEAYGKTKYPLMPMKFFKNRGFISLVMCATVASMFYYSAVLLWPQQVSTMYTSDVDYAGWLSCTVSASTALGQVAAGGMIKVFGGTRYWIILSAFGMVAFVSACASLTPSTKNTGIAFTILGPFFVGFIELAALSIAPLFCRAEEIGVSSGMLASIRAAGGSIAVAVYTTILTNRLSTTIPNVVGQAAMNAGLPESEIPEVLAAVSAGTVAQVPGISQSVLQAIVTSVPLAYAQAFKTVYLASLGFGGIAIIGSLLVKDPKKHLTNVVERRMHGRGIGGAIKDEKRSEV</sequence>
<feature type="transmembrane region" description="Helical" evidence="6">
    <location>
        <begin position="259"/>
        <end position="280"/>
    </location>
</feature>
<evidence type="ECO:0000256" key="6">
    <source>
        <dbReference type="SAM" id="Phobius"/>
    </source>
</evidence>
<proteinExistence type="predicted"/>
<evidence type="ECO:0000256" key="2">
    <source>
        <dbReference type="ARBA" id="ARBA00022448"/>
    </source>
</evidence>
<dbReference type="GO" id="GO:0022857">
    <property type="term" value="F:transmembrane transporter activity"/>
    <property type="evidence" value="ECO:0007669"/>
    <property type="project" value="InterPro"/>
</dbReference>
<dbReference type="Gene3D" id="1.20.1720.10">
    <property type="entry name" value="Multidrug resistance protein D"/>
    <property type="match status" value="1"/>
</dbReference>
<evidence type="ECO:0000256" key="5">
    <source>
        <dbReference type="ARBA" id="ARBA00023136"/>
    </source>
</evidence>